<feature type="compositionally biased region" description="Acidic residues" evidence="1">
    <location>
        <begin position="2075"/>
        <end position="2089"/>
    </location>
</feature>
<dbReference type="Gene3D" id="1.25.10.10">
    <property type="entry name" value="Leucine-rich Repeat Variant"/>
    <property type="match status" value="1"/>
</dbReference>
<reference evidence="2 3" key="1">
    <citation type="journal article" date="2018" name="PLoS ONE">
        <title>The draft genome of Kipferlia bialata reveals reductive genome evolution in fornicate parasites.</title>
        <authorList>
            <person name="Tanifuji G."/>
            <person name="Takabayashi S."/>
            <person name="Kume K."/>
            <person name="Takagi M."/>
            <person name="Nakayama T."/>
            <person name="Kamikawa R."/>
            <person name="Inagaki Y."/>
            <person name="Hashimoto T."/>
        </authorList>
    </citation>
    <scope>NUCLEOTIDE SEQUENCE [LARGE SCALE GENOMIC DNA]</scope>
    <source>
        <strain evidence="2">NY0173</strain>
    </source>
</reference>
<feature type="compositionally biased region" description="Pro residues" evidence="1">
    <location>
        <begin position="1901"/>
        <end position="1911"/>
    </location>
</feature>
<dbReference type="InterPro" id="IPR016024">
    <property type="entry name" value="ARM-type_fold"/>
</dbReference>
<feature type="region of interest" description="Disordered" evidence="1">
    <location>
        <begin position="1440"/>
        <end position="1460"/>
    </location>
</feature>
<organism evidence="2 3">
    <name type="scientific">Kipferlia bialata</name>
    <dbReference type="NCBI Taxonomy" id="797122"/>
    <lineage>
        <taxon>Eukaryota</taxon>
        <taxon>Metamonada</taxon>
        <taxon>Carpediemonas-like organisms</taxon>
        <taxon>Kipferlia</taxon>
    </lineage>
</organism>
<dbReference type="Proteomes" id="UP000265618">
    <property type="component" value="Unassembled WGS sequence"/>
</dbReference>
<feature type="region of interest" description="Disordered" evidence="1">
    <location>
        <begin position="1562"/>
        <end position="1601"/>
    </location>
</feature>
<feature type="compositionally biased region" description="Basic and acidic residues" evidence="1">
    <location>
        <begin position="124"/>
        <end position="133"/>
    </location>
</feature>
<accession>A0A9K3CUA1</accession>
<sequence length="2089" mass="217299">MTGSQCVPILDTTLPRPLVLASTPCVTLSVPSLLDIPAGDDDIDAGRLSSFFTSNSDALRAAGEALPVCVQGICSSDQSMCALSQVPYSPNSQPVSQDHERPVSSMIRCMTEDVPMVPGAPHIATRDDGRGDQYESPPDDSALASVPVVYLARDMPTPKQTGAAGSAASAPYVLPMDVSTGHVAVCMGSRSEAPAPAPATGGDTALAGADSVYVGQAVSAAERSLQDKVLSHTSVLSECHSLLSAHPFDGGKGGCADTRSVWLVADRLSALCRETGHMVSSLPPPDPSSSTPSLDLGPMREGVAQLLTSLCTFPVTCADEHLVSAADADAETGGGQVGASRFASLSSALCCLLYGLHVHQTLGTPEASAPSDHPGSAHVSVHTVLDAVAGCLSALTSASLGQATPLRAKGRSKAKARPNAPPSLPSAVVDCLPAVVSALAYCVTRPPLSSAHTDQAPSYMAGHAHVAPRIVSSLLRLAALPNVPLPSLVPVLYTLMRRCKEGLDSVHQELVYAMTSSPTPLPPTLASLTDCVIGGVSVARPIASVLACYAGHISSLCSPSSDSESPSAPSPSAPSAKHALGRVCRGVIDWLSGKKAGEKQYFVRLYSSLCDLLVVRPSSTPHAVPLAFDLALDFALASQQSGAAGAGDARVDARVAVFGLDMLSTLAAALGSGDELWRERAGAQSVPDTEASELLDTVYDTLAVGGDTAGDGAGLARIVAQAGSVVSHVSRGEGEVKAETQDMRSGGASQRCVVLEDSESEDQASAVPLSQRSLQVLRLTTLCHLWARCHVSLGHASQSHPDTDTDTDCLSPHALASSVLGASCSSASDVFLAASTLRVLSTSESLSVPILEEQQSQAPQLSDRVCAALCVVCVDPVRAKSAAVAAASVTSEEEAERPSVRRGLVLRRGCSGTSLARLISALTTHSSTSMVRARAFRCLAVPIDGSADRGEGDQGGYTPTLAGVLPPPLLLPMVRDGLADEQASVREAALTLLAAEFSHIQGGMEGVSAEAADPLHSLVPYLCRVLGDDSSSVRKSALRVILRTALPAIRDGVSLSLLQDAAAFARTGATFDPLVAAILGVAADPTDHSVSGQGKHFLRSLFVCQIPQPPGPDPHGAAALARQREREAALVLLACLTPDTLGQVVHLLCKANTARPKAEGDTAPTSGPCLTKADRSDIVTQAETRASLVCTVRAWARLGQGLRVGVANAAAEREAKHQDSGVQRVSEDVLVSSTLAVSQAWPVCSLYMVQAASHRLTHCDGTKDQAVHQDPALALLAIASTHSTLHFPTALGDLVGDGPSAVIPTTLRHLSFDDIFDMSLGVLLDSLSACERHAASIIVCGRSNILRNTMSACQFLAARATSHLTHAVTGPGAPRACDVPPHSSSHVLMSILCMGLPKVTQYLAGQSPALPSRALTVVSCIMSCADPASHPFMESLTLDPSTVEAPPSQAPPAVEGSPPALKRTSRAAVVKAHPLAGRKEFVREGLTFCHARLVRAGGMDQAMVYVLKSVLLVLSASPSSLVLDPAIAKLVLHFISSPMSPVSAGVIDAVAQIVSRESNATGLVSHSTDAHDANSGASGAEAHTPTERERERDTAETDGFAFSESSKRVTSLKRVVSVFLTPIVRRVCPGHDRVRDMAAKHPAPHPMPQGVSPRLALAGIRFIAQVCDAGLGLPPRLFPPLLALVMSPPVVPVRPGTPETLPQRQAEAHAARVSVSEAALEPLTNLLARFRRYVTGTVTAGVYMGCASAALAQGPKTQTPQAPFLAGSGAVVRALTHSPKAGQQNTFSASIGALLVRTIGALHVVSSAIEGGQEQGSRVLFSFPRLPLPLPVLVPHLVPLVLSSSWASLSGVTAMCREIDSVLESQTPLVVNLIDSAEQGVCEDVVPIPTPIEGEGEDGTAPPPPPPPAPPSLSDEEVARRTDVLYVRAAVAVAPLLVLSRLRADVLTVYGVSTARMTSLLQASRTERVKAVAVSVALPPPQYDTLVSECLTDIGVLMHRLGRVLAEGDPQVARDIIDMFHSDTDLGAQLPDGQDDADPSSTRPQPKPRAPRAKPKPKPKPKAKRPAKRRRVVDDSESDGEEWVPEAKR</sequence>
<gene>
    <name evidence="2" type="ORF">KIPB_003973</name>
</gene>
<comment type="caution">
    <text evidence="2">The sequence shown here is derived from an EMBL/GenBank/DDBJ whole genome shotgun (WGS) entry which is preliminary data.</text>
</comment>
<feature type="region of interest" description="Disordered" evidence="1">
    <location>
        <begin position="2024"/>
        <end position="2089"/>
    </location>
</feature>
<evidence type="ECO:0000313" key="3">
    <source>
        <dbReference type="Proteomes" id="UP000265618"/>
    </source>
</evidence>
<protein>
    <submittedName>
        <fullName evidence="2">Uncharacterized protein</fullName>
    </submittedName>
</protein>
<feature type="region of interest" description="Disordered" evidence="1">
    <location>
        <begin position="117"/>
        <end position="141"/>
    </location>
</feature>
<dbReference type="InterPro" id="IPR011989">
    <property type="entry name" value="ARM-like"/>
</dbReference>
<feature type="compositionally biased region" description="Basic residues" evidence="1">
    <location>
        <begin position="2049"/>
        <end position="2071"/>
    </location>
</feature>
<evidence type="ECO:0000256" key="1">
    <source>
        <dbReference type="SAM" id="MobiDB-lite"/>
    </source>
</evidence>
<proteinExistence type="predicted"/>
<name>A0A9K3CUA1_9EUKA</name>
<feature type="region of interest" description="Disordered" evidence="1">
    <location>
        <begin position="1887"/>
        <end position="1916"/>
    </location>
</feature>
<keyword evidence="3" id="KW-1185">Reference proteome</keyword>
<feature type="compositionally biased region" description="Basic and acidic residues" evidence="1">
    <location>
        <begin position="1584"/>
        <end position="1595"/>
    </location>
</feature>
<evidence type="ECO:0000313" key="2">
    <source>
        <dbReference type="EMBL" id="GIQ82776.1"/>
    </source>
</evidence>
<dbReference type="SUPFAM" id="SSF48371">
    <property type="entry name" value="ARM repeat"/>
    <property type="match status" value="1"/>
</dbReference>
<dbReference type="EMBL" id="BDIP01000808">
    <property type="protein sequence ID" value="GIQ82776.1"/>
    <property type="molecule type" value="Genomic_DNA"/>
</dbReference>